<organism evidence="1">
    <name type="scientific">Streptomyces sp. gb1(2016)</name>
    <dbReference type="NCBI Taxonomy" id="1828321"/>
    <lineage>
        <taxon>Bacteria</taxon>
        <taxon>Bacillati</taxon>
        <taxon>Actinomycetota</taxon>
        <taxon>Actinomycetes</taxon>
        <taxon>Kitasatosporales</taxon>
        <taxon>Streptomycetaceae</taxon>
        <taxon>Streptomyces</taxon>
    </lineage>
</organism>
<evidence type="ECO:0000313" key="1">
    <source>
        <dbReference type="EMBL" id="TXS32391.1"/>
    </source>
</evidence>
<proteinExistence type="predicted"/>
<sequence>MLQFRTGTGEALAQSAAFGLDLGSCVTAQSTTTEAIDLDQAPVQVIKPLLPDRQRRSVCDDSFGQFAVLVNRCGAGIQVPMVPPEKERVRPGTGCCRSLRLNRLRLDDFSLVQRRASRGASLRTASRSASLLRAPYGLIAASASSSAEAAR</sequence>
<gene>
    <name evidence="1" type="ORF">EAO74_06950</name>
</gene>
<name>A0A652L990_9ACTN</name>
<comment type="caution">
    <text evidence="1">The sequence shown here is derived from an EMBL/GenBank/DDBJ whole genome shotgun (WGS) entry which is preliminary data.</text>
</comment>
<protein>
    <submittedName>
        <fullName evidence="1">Uncharacterized protein</fullName>
    </submittedName>
</protein>
<dbReference type="AlphaFoldDB" id="A0A652L990"/>
<accession>A0A652L990</accession>
<reference evidence="1" key="1">
    <citation type="submission" date="2018-10" db="EMBL/GenBank/DDBJ databases">
        <authorList>
            <person name="Hariharan J."/>
            <person name="Choudoir M.J."/>
            <person name="Diebold P."/>
            <person name="Panke-Buisse K."/>
            <person name="Campbell A.N."/>
            <person name="Buckley D.H."/>
        </authorList>
    </citation>
    <scope>NUCLEOTIDE SEQUENCE</scope>
    <source>
        <strain evidence="1">Gb1</strain>
    </source>
</reference>
<dbReference type="EMBL" id="RDBM01000023">
    <property type="protein sequence ID" value="TXS32391.1"/>
    <property type="molecule type" value="Genomic_DNA"/>
</dbReference>